<dbReference type="PANTHER" id="PTHR45527">
    <property type="entry name" value="NONRIBOSOMAL PEPTIDE SYNTHETASE"/>
    <property type="match status" value="1"/>
</dbReference>
<proteinExistence type="predicted"/>
<feature type="domain" description="Condensation" evidence="2">
    <location>
        <begin position="28"/>
        <end position="460"/>
    </location>
</feature>
<dbReference type="CDD" id="cd19531">
    <property type="entry name" value="LCL_NRPS-like"/>
    <property type="match status" value="1"/>
</dbReference>
<dbReference type="PANTHER" id="PTHR45527:SF1">
    <property type="entry name" value="FATTY ACID SYNTHASE"/>
    <property type="match status" value="1"/>
</dbReference>
<evidence type="ECO:0000259" key="2">
    <source>
        <dbReference type="Pfam" id="PF00668"/>
    </source>
</evidence>
<dbReference type="Gene3D" id="3.30.559.30">
    <property type="entry name" value="Nonribosomal peptide synthetase, condensation domain"/>
    <property type="match status" value="1"/>
</dbReference>
<feature type="region of interest" description="Disordered" evidence="1">
    <location>
        <begin position="1"/>
        <end position="30"/>
    </location>
</feature>
<accession>A0ABS4YE40</accession>
<dbReference type="Gene3D" id="3.30.559.10">
    <property type="entry name" value="Chloramphenicol acetyltransferase-like domain"/>
    <property type="match status" value="1"/>
</dbReference>
<dbReference type="Pfam" id="PF00668">
    <property type="entry name" value="Condensation"/>
    <property type="match status" value="1"/>
</dbReference>
<comment type="caution">
    <text evidence="3">The sequence shown here is derived from an EMBL/GenBank/DDBJ whole genome shotgun (WGS) entry which is preliminary data.</text>
</comment>
<dbReference type="EMBL" id="JAGIOH010000002">
    <property type="protein sequence ID" value="MBP2407051.1"/>
    <property type="molecule type" value="Genomic_DNA"/>
</dbReference>
<feature type="region of interest" description="Disordered" evidence="1">
    <location>
        <begin position="233"/>
        <end position="257"/>
    </location>
</feature>
<dbReference type="Proteomes" id="UP001519291">
    <property type="component" value="Unassembled WGS sequence"/>
</dbReference>
<evidence type="ECO:0000256" key="1">
    <source>
        <dbReference type="SAM" id="MobiDB-lite"/>
    </source>
</evidence>
<dbReference type="InterPro" id="IPR001242">
    <property type="entry name" value="Condensation_dom"/>
</dbReference>
<dbReference type="GeneID" id="91573355"/>
<keyword evidence="4" id="KW-1185">Reference proteome</keyword>
<feature type="compositionally biased region" description="Low complexity" evidence="1">
    <location>
        <begin position="1"/>
        <end position="11"/>
    </location>
</feature>
<feature type="compositionally biased region" description="Pro residues" evidence="1">
    <location>
        <begin position="12"/>
        <end position="24"/>
    </location>
</feature>
<dbReference type="RefSeq" id="WP_209519077.1">
    <property type="nucleotide sequence ID" value="NZ_JAGIOH010000002.1"/>
</dbReference>
<organism evidence="3 4">
    <name type="scientific">Streptomyces syringium</name>
    <dbReference type="NCBI Taxonomy" id="76729"/>
    <lineage>
        <taxon>Bacteria</taxon>
        <taxon>Bacillati</taxon>
        <taxon>Actinomycetota</taxon>
        <taxon>Actinomycetes</taxon>
        <taxon>Kitasatosporales</taxon>
        <taxon>Streptomycetaceae</taxon>
        <taxon>Streptomyces</taxon>
    </lineage>
</organism>
<dbReference type="InterPro" id="IPR023213">
    <property type="entry name" value="CAT-like_dom_sf"/>
</dbReference>
<protein>
    <recommendedName>
        <fullName evidence="2">Condensation domain-containing protein</fullName>
    </recommendedName>
</protein>
<dbReference type="SUPFAM" id="SSF52777">
    <property type="entry name" value="CoA-dependent acyltransferases"/>
    <property type="match status" value="2"/>
</dbReference>
<evidence type="ECO:0000313" key="4">
    <source>
        <dbReference type="Proteomes" id="UP001519291"/>
    </source>
</evidence>
<evidence type="ECO:0000313" key="3">
    <source>
        <dbReference type="EMBL" id="MBP2407051.1"/>
    </source>
</evidence>
<gene>
    <name evidence="3" type="ORF">JO379_006617</name>
</gene>
<name>A0ABS4YE40_9ACTN</name>
<reference evidence="3 4" key="1">
    <citation type="submission" date="2021-03" db="EMBL/GenBank/DDBJ databases">
        <title>Sequencing the genomes of 1000 actinobacteria strains.</title>
        <authorList>
            <person name="Klenk H.-P."/>
        </authorList>
    </citation>
    <scope>NUCLEOTIDE SEQUENCE [LARGE SCALE GENOMIC DNA]</scope>
    <source>
        <strain evidence="3 4">DSM 41480</strain>
    </source>
</reference>
<sequence>MTARPGRAAPTSPRPPTTGRPARPPADSTYPLTYGQQGMWFLERMTRPVQYLDPGTFRLTGELSEPALRHSLVDVVRRHDALRTAFPTADGRPVQRVTAEPDLPYRLHDLTHLGPRERQAAAAALLEADLHDPFDLAQGPPIRVALLRLAPDEHLIRLTLHHLVSDAWSGWEVIFPEWGGLYRARLHGAEPALPPPAAQYGDFVAWQTQWCDGPVYARQRDYWQQTLAGAPPLPDLPLAAPGDARPESGRNPSATERLTLPDPLAASLREIARRERVSLFMLLLAAFNALLHHHTGATDLVVGTRAALRTRPGFEQAVGFFVNVLPIRTRVDPAAPFTHLLHEVRRSSLAAYTHREMPFEKLLTELGLRWRPDSFPLANVLFTFQSAPEAPPALDGLTVTAADQDPQSPYALDAVIKDGGGELRMQFTYHRSRYAPEAVRRLMTQLRDLLDAVARDTGASTDALLARATATDG</sequence>